<sequence length="473" mass="53338">MIKRYVFSALLVCSFSGFNVQKSFALDEKEGNAKKLNVLFIAVDDLNTDLGCYGNKYVKTPNIDRLARRGVKFDRAYTQFPLCSPSRSSLLTGQRPDVTKIYELQTHFRKILPDVVTLPQLFKNNNYYSARVGKIYHYGVPGQIGTDGLDDPISWDNKINPKGRDKTEEPLVKNLTPDRGLGSALAWHASEGTDEEQTDGMVASEAIKLLKEKKNEPFFLAVGFYRPHSPYVAPKKYFDQYPLATIPLPKEIENDQDDIPEAAISTKPSHWGLSVAERKEALRAYYATITFMDAQVGRVLDELDRLKLTDKTLIVLWSDHGYNVGQHGQWMKQSLFENSARVPLIVSVPGGTKGKASGRTVELLDIYPTLAELCGLTPTQKLGGKSLTTLLKNPDAIWDKAAYTQVRRNQIFGRSVRTERFRYTEWDGGKAGVELYDHEKDPNEFTNLAKESTYIITVNEMSMLLQKGYPDTK</sequence>
<comment type="caution">
    <text evidence="8">The sequence shown here is derived from an EMBL/GenBank/DDBJ whole genome shotgun (WGS) entry which is preliminary data.</text>
</comment>
<evidence type="ECO:0000259" key="7">
    <source>
        <dbReference type="Pfam" id="PF00884"/>
    </source>
</evidence>
<reference evidence="8" key="1">
    <citation type="submission" date="2021-12" db="EMBL/GenBank/DDBJ databases">
        <title>Novel species in genus Dyadobacter.</title>
        <authorList>
            <person name="Ma C."/>
        </authorList>
    </citation>
    <scope>NUCLEOTIDE SEQUENCE</scope>
    <source>
        <strain evidence="8">LJ419</strain>
    </source>
</reference>
<dbReference type="RefSeq" id="WP_234655469.1">
    <property type="nucleotide sequence ID" value="NZ_CP094997.1"/>
</dbReference>
<dbReference type="PROSITE" id="PS00523">
    <property type="entry name" value="SULFATASE_1"/>
    <property type="match status" value="1"/>
</dbReference>
<organism evidence="8 9">
    <name type="scientific">Dyadobacter chenwenxiniae</name>
    <dbReference type="NCBI Taxonomy" id="2906456"/>
    <lineage>
        <taxon>Bacteria</taxon>
        <taxon>Pseudomonadati</taxon>
        <taxon>Bacteroidota</taxon>
        <taxon>Cytophagia</taxon>
        <taxon>Cytophagales</taxon>
        <taxon>Spirosomataceae</taxon>
        <taxon>Dyadobacter</taxon>
    </lineage>
</organism>
<dbReference type="GO" id="GO:0046872">
    <property type="term" value="F:metal ion binding"/>
    <property type="evidence" value="ECO:0007669"/>
    <property type="project" value="UniProtKB-KW"/>
</dbReference>
<keyword evidence="6" id="KW-0106">Calcium</keyword>
<keyword evidence="3" id="KW-0479">Metal-binding</keyword>
<keyword evidence="9" id="KW-1185">Reference proteome</keyword>
<keyword evidence="4" id="KW-0732">Signal</keyword>
<dbReference type="InterPro" id="IPR000917">
    <property type="entry name" value="Sulfatase_N"/>
</dbReference>
<gene>
    <name evidence="8" type="ORF">LXM26_12470</name>
</gene>
<dbReference type="Proteomes" id="UP001139000">
    <property type="component" value="Unassembled WGS sequence"/>
</dbReference>
<dbReference type="EMBL" id="JAJTTC010000002">
    <property type="protein sequence ID" value="MCF0062311.1"/>
    <property type="molecule type" value="Genomic_DNA"/>
</dbReference>
<dbReference type="Pfam" id="PF00884">
    <property type="entry name" value="Sulfatase"/>
    <property type="match status" value="1"/>
</dbReference>
<protein>
    <submittedName>
        <fullName evidence="8">Sulfatase</fullName>
    </submittedName>
</protein>
<dbReference type="SUPFAM" id="SSF53649">
    <property type="entry name" value="Alkaline phosphatase-like"/>
    <property type="match status" value="1"/>
</dbReference>
<keyword evidence="5" id="KW-0378">Hydrolase</keyword>
<dbReference type="PANTHER" id="PTHR45953">
    <property type="entry name" value="IDURONATE 2-SULFATASE"/>
    <property type="match status" value="1"/>
</dbReference>
<dbReference type="CDD" id="cd16030">
    <property type="entry name" value="iduronate-2-sulfatase"/>
    <property type="match status" value="1"/>
</dbReference>
<dbReference type="GO" id="GO:0004423">
    <property type="term" value="F:iduronate-2-sulfatase activity"/>
    <property type="evidence" value="ECO:0007669"/>
    <property type="project" value="InterPro"/>
</dbReference>
<evidence type="ECO:0000313" key="9">
    <source>
        <dbReference type="Proteomes" id="UP001139000"/>
    </source>
</evidence>
<name>A0A9X1PK84_9BACT</name>
<feature type="domain" description="Sulfatase N-terminal" evidence="7">
    <location>
        <begin position="37"/>
        <end position="375"/>
    </location>
</feature>
<dbReference type="PANTHER" id="PTHR45953:SF1">
    <property type="entry name" value="IDURONATE 2-SULFATASE"/>
    <property type="match status" value="1"/>
</dbReference>
<evidence type="ECO:0000256" key="6">
    <source>
        <dbReference type="ARBA" id="ARBA00022837"/>
    </source>
</evidence>
<evidence type="ECO:0000313" key="8">
    <source>
        <dbReference type="EMBL" id="MCF0062311.1"/>
    </source>
</evidence>
<comment type="similarity">
    <text evidence="2">Belongs to the sulfatase family.</text>
</comment>
<evidence type="ECO:0000256" key="5">
    <source>
        <dbReference type="ARBA" id="ARBA00022801"/>
    </source>
</evidence>
<dbReference type="Gene3D" id="3.40.720.10">
    <property type="entry name" value="Alkaline Phosphatase, subunit A"/>
    <property type="match status" value="1"/>
</dbReference>
<comment type="cofactor">
    <cofactor evidence="1">
        <name>Ca(2+)</name>
        <dbReference type="ChEBI" id="CHEBI:29108"/>
    </cofactor>
</comment>
<evidence type="ECO:0000256" key="2">
    <source>
        <dbReference type="ARBA" id="ARBA00008779"/>
    </source>
</evidence>
<dbReference type="AlphaFoldDB" id="A0A9X1PK84"/>
<evidence type="ECO:0000256" key="4">
    <source>
        <dbReference type="ARBA" id="ARBA00022729"/>
    </source>
</evidence>
<dbReference type="InterPro" id="IPR035874">
    <property type="entry name" value="IDS"/>
</dbReference>
<evidence type="ECO:0000256" key="3">
    <source>
        <dbReference type="ARBA" id="ARBA00022723"/>
    </source>
</evidence>
<proteinExistence type="inferred from homology"/>
<dbReference type="InterPro" id="IPR017850">
    <property type="entry name" value="Alkaline_phosphatase_core_sf"/>
</dbReference>
<dbReference type="InterPro" id="IPR024607">
    <property type="entry name" value="Sulfatase_CS"/>
</dbReference>
<evidence type="ECO:0000256" key="1">
    <source>
        <dbReference type="ARBA" id="ARBA00001913"/>
    </source>
</evidence>
<accession>A0A9X1PK84</accession>
<dbReference type="GO" id="GO:0005737">
    <property type="term" value="C:cytoplasm"/>
    <property type="evidence" value="ECO:0007669"/>
    <property type="project" value="TreeGrafter"/>
</dbReference>